<feature type="region of interest" description="Disordered" evidence="3">
    <location>
        <begin position="1"/>
        <end position="44"/>
    </location>
</feature>
<comment type="similarity">
    <text evidence="1">Belongs to the thioesterase PaaI family.</text>
</comment>
<dbReference type="InterPro" id="IPR011973">
    <property type="entry name" value="PaaD"/>
</dbReference>
<evidence type="ECO:0000256" key="3">
    <source>
        <dbReference type="SAM" id="MobiDB-lite"/>
    </source>
</evidence>
<reference evidence="6" key="1">
    <citation type="submission" date="2016-06" db="EMBL/GenBank/DDBJ databases">
        <authorList>
            <person name="Varghese N."/>
            <person name="Submissions Spin"/>
        </authorList>
    </citation>
    <scope>NUCLEOTIDE SEQUENCE [LARGE SCALE GENOMIC DNA]</scope>
    <source>
        <strain evidence="6">DSM 44100</strain>
    </source>
</reference>
<evidence type="ECO:0000313" key="6">
    <source>
        <dbReference type="Proteomes" id="UP000198797"/>
    </source>
</evidence>
<evidence type="ECO:0000256" key="2">
    <source>
        <dbReference type="ARBA" id="ARBA00022801"/>
    </source>
</evidence>
<evidence type="ECO:0000259" key="4">
    <source>
        <dbReference type="Pfam" id="PF03061"/>
    </source>
</evidence>
<dbReference type="InterPro" id="IPR003736">
    <property type="entry name" value="PAAI_dom"/>
</dbReference>
<organism evidence="5 6">
    <name type="scientific">Micromonospora matsumotoense</name>
    <dbReference type="NCBI Taxonomy" id="121616"/>
    <lineage>
        <taxon>Bacteria</taxon>
        <taxon>Bacillati</taxon>
        <taxon>Actinomycetota</taxon>
        <taxon>Actinomycetes</taxon>
        <taxon>Micromonosporales</taxon>
        <taxon>Micromonosporaceae</taxon>
        <taxon>Micromonospora</taxon>
    </lineage>
</organism>
<dbReference type="NCBIfam" id="TIGR00369">
    <property type="entry name" value="unchar_dom_1"/>
    <property type="match status" value="1"/>
</dbReference>
<accession>A0A1C5AE05</accession>
<dbReference type="GO" id="GO:0016289">
    <property type="term" value="F:acyl-CoA hydrolase activity"/>
    <property type="evidence" value="ECO:0007669"/>
    <property type="project" value="UniProtKB-ARBA"/>
</dbReference>
<protein>
    <submittedName>
        <fullName evidence="5">Acyl-CoA thioesterase</fullName>
    </submittedName>
</protein>
<dbReference type="EMBL" id="FMCU01000016">
    <property type="protein sequence ID" value="SCF43399.1"/>
    <property type="molecule type" value="Genomic_DNA"/>
</dbReference>
<dbReference type="InterPro" id="IPR052723">
    <property type="entry name" value="Acyl-CoA_thioesterase_PaaI"/>
</dbReference>
<feature type="domain" description="Thioesterase" evidence="4">
    <location>
        <begin position="90"/>
        <end position="159"/>
    </location>
</feature>
<dbReference type="InterPro" id="IPR006683">
    <property type="entry name" value="Thioestr_dom"/>
</dbReference>
<feature type="compositionally biased region" description="Pro residues" evidence="3">
    <location>
        <begin position="1"/>
        <end position="11"/>
    </location>
</feature>
<dbReference type="NCBIfam" id="TIGR02286">
    <property type="entry name" value="PaaD"/>
    <property type="match status" value="1"/>
</dbReference>
<keyword evidence="6" id="KW-1185">Reference proteome</keyword>
<keyword evidence="2" id="KW-0378">Hydrolase</keyword>
<dbReference type="STRING" id="121616.GA0070216_11655"/>
<dbReference type="Proteomes" id="UP000198797">
    <property type="component" value="Unassembled WGS sequence"/>
</dbReference>
<sequence length="182" mass="18836">MPDRSPPPSAPDPAEEIGGGRVERVPRGGAGVERVPRGGGGAGRTAAHDMFDADVASRGLGIELVSAGGGAAVARMRVTAGMLNGHRIGHGGFVFLLADTAFALACNTHGPATVAAGGEISFLRPVREDDLLTAYATERARYGRSGIYDVTVTRGDEVVAEFRGRSRTLDRSSGDRPAPQEV</sequence>
<dbReference type="AlphaFoldDB" id="A0A1C5AE05"/>
<dbReference type="Gene3D" id="3.10.129.10">
    <property type="entry name" value="Hotdog Thioesterase"/>
    <property type="match status" value="1"/>
</dbReference>
<evidence type="ECO:0000256" key="1">
    <source>
        <dbReference type="ARBA" id="ARBA00008324"/>
    </source>
</evidence>
<proteinExistence type="inferred from homology"/>
<dbReference type="PANTHER" id="PTHR42856:SF1">
    <property type="entry name" value="ACYL-COENZYME A THIOESTERASE PAAI"/>
    <property type="match status" value="1"/>
</dbReference>
<evidence type="ECO:0000313" key="5">
    <source>
        <dbReference type="EMBL" id="SCF43399.1"/>
    </source>
</evidence>
<dbReference type="Pfam" id="PF03061">
    <property type="entry name" value="4HBT"/>
    <property type="match status" value="1"/>
</dbReference>
<dbReference type="PANTHER" id="PTHR42856">
    <property type="entry name" value="ACYL-COENZYME A THIOESTERASE PAAI"/>
    <property type="match status" value="1"/>
</dbReference>
<name>A0A1C5AE05_9ACTN</name>
<dbReference type="InterPro" id="IPR029069">
    <property type="entry name" value="HotDog_dom_sf"/>
</dbReference>
<gene>
    <name evidence="5" type="ORF">GA0070216_11655</name>
</gene>
<dbReference type="CDD" id="cd03443">
    <property type="entry name" value="PaaI_thioesterase"/>
    <property type="match status" value="1"/>
</dbReference>
<dbReference type="SUPFAM" id="SSF54637">
    <property type="entry name" value="Thioesterase/thiol ester dehydrase-isomerase"/>
    <property type="match status" value="1"/>
</dbReference>
<dbReference type="FunFam" id="3.10.129.10:FF:000022">
    <property type="entry name" value="Phenylacetic acid degradation protein"/>
    <property type="match status" value="1"/>
</dbReference>